<dbReference type="Gene3D" id="3.40.50.300">
    <property type="entry name" value="P-loop containing nucleotide triphosphate hydrolases"/>
    <property type="match status" value="2"/>
</dbReference>
<comment type="subcellular location">
    <subcellularLocation>
        <location evidence="1">Cell membrane</location>
        <topology evidence="1">Peripheral membrane protein</topology>
    </subcellularLocation>
</comment>
<evidence type="ECO:0000259" key="9">
    <source>
        <dbReference type="PROSITE" id="PS50893"/>
    </source>
</evidence>
<dbReference type="PANTHER" id="PTHR43790:SF4">
    <property type="entry name" value="GUANOSINE IMPORT ATP-BINDING PROTEIN NUPO"/>
    <property type="match status" value="1"/>
</dbReference>
<dbReference type="GO" id="GO:0005524">
    <property type="term" value="F:ATP binding"/>
    <property type="evidence" value="ECO:0007669"/>
    <property type="project" value="UniProtKB-KW"/>
</dbReference>
<evidence type="ECO:0000256" key="7">
    <source>
        <dbReference type="ARBA" id="ARBA00022967"/>
    </source>
</evidence>
<evidence type="ECO:0000313" key="11">
    <source>
        <dbReference type="Proteomes" id="UP001163687"/>
    </source>
</evidence>
<evidence type="ECO:0000256" key="5">
    <source>
        <dbReference type="ARBA" id="ARBA00022741"/>
    </source>
</evidence>
<dbReference type="PROSITE" id="PS50893">
    <property type="entry name" value="ABC_TRANSPORTER_2"/>
    <property type="match status" value="2"/>
</dbReference>
<dbReference type="KEGG" id="cmic:caldi_08000"/>
<dbReference type="GO" id="GO:0016887">
    <property type="term" value="F:ATP hydrolysis activity"/>
    <property type="evidence" value="ECO:0007669"/>
    <property type="project" value="InterPro"/>
</dbReference>
<evidence type="ECO:0000256" key="1">
    <source>
        <dbReference type="ARBA" id="ARBA00004202"/>
    </source>
</evidence>
<dbReference type="Proteomes" id="UP001163687">
    <property type="component" value="Chromosome"/>
</dbReference>
<keyword evidence="2" id="KW-0813">Transport</keyword>
<dbReference type="InterPro" id="IPR027417">
    <property type="entry name" value="P-loop_NTPase"/>
</dbReference>
<dbReference type="AlphaFoldDB" id="A0AA35CLY0"/>
<keyword evidence="7" id="KW-1278">Translocase</keyword>
<dbReference type="PROSITE" id="PS00211">
    <property type="entry name" value="ABC_TRANSPORTER_1"/>
    <property type="match status" value="2"/>
</dbReference>
<reference evidence="10" key="1">
    <citation type="submission" date="2022-03" db="EMBL/GenBank/DDBJ databases">
        <title>Complete genome sequence of Caldinitratiruptor microaerophilus.</title>
        <authorList>
            <person name="Mukaiyama R."/>
            <person name="Nishiyama T."/>
            <person name="Ueda K."/>
        </authorList>
    </citation>
    <scope>NUCLEOTIDE SEQUENCE</scope>
    <source>
        <strain evidence="10">JCM 16183</strain>
    </source>
</reference>
<organism evidence="10 11">
    <name type="scientific">Caldinitratiruptor microaerophilus</name>
    <dbReference type="NCBI Taxonomy" id="671077"/>
    <lineage>
        <taxon>Bacteria</taxon>
        <taxon>Bacillati</taxon>
        <taxon>Bacillota</taxon>
        <taxon>Clostridia</taxon>
        <taxon>Eubacteriales</taxon>
        <taxon>Symbiobacteriaceae</taxon>
        <taxon>Caldinitratiruptor</taxon>
    </lineage>
</organism>
<dbReference type="InterPro" id="IPR050107">
    <property type="entry name" value="ABC_carbohydrate_import_ATPase"/>
</dbReference>
<dbReference type="InterPro" id="IPR017871">
    <property type="entry name" value="ABC_transporter-like_CS"/>
</dbReference>
<dbReference type="CDD" id="cd03215">
    <property type="entry name" value="ABC_Carb_Monos_II"/>
    <property type="match status" value="1"/>
</dbReference>
<keyword evidence="4" id="KW-0677">Repeat</keyword>
<protein>
    <submittedName>
        <fullName evidence="10">Heme ABC transporter ATP-binding protein</fullName>
    </submittedName>
</protein>
<dbReference type="GO" id="GO:0005886">
    <property type="term" value="C:plasma membrane"/>
    <property type="evidence" value="ECO:0007669"/>
    <property type="project" value="UniProtKB-SubCell"/>
</dbReference>
<keyword evidence="6 10" id="KW-0067">ATP-binding</keyword>
<dbReference type="CDD" id="cd03216">
    <property type="entry name" value="ABC_Carb_Monos_I"/>
    <property type="match status" value="1"/>
</dbReference>
<dbReference type="EMBL" id="AP025628">
    <property type="protein sequence ID" value="BDG59710.1"/>
    <property type="molecule type" value="Genomic_DNA"/>
</dbReference>
<proteinExistence type="predicted"/>
<feature type="domain" description="ABC transporter" evidence="9">
    <location>
        <begin position="34"/>
        <end position="269"/>
    </location>
</feature>
<evidence type="ECO:0000256" key="8">
    <source>
        <dbReference type="ARBA" id="ARBA00023136"/>
    </source>
</evidence>
<dbReference type="FunFam" id="3.40.50.300:FF:000127">
    <property type="entry name" value="Ribose import ATP-binding protein RbsA"/>
    <property type="match status" value="1"/>
</dbReference>
<feature type="domain" description="ABC transporter" evidence="9">
    <location>
        <begin position="286"/>
        <end position="529"/>
    </location>
</feature>
<dbReference type="InterPro" id="IPR003439">
    <property type="entry name" value="ABC_transporter-like_ATP-bd"/>
</dbReference>
<dbReference type="InterPro" id="IPR003593">
    <property type="entry name" value="AAA+_ATPase"/>
</dbReference>
<evidence type="ECO:0000256" key="6">
    <source>
        <dbReference type="ARBA" id="ARBA00022840"/>
    </source>
</evidence>
<sequence>MGGDGPVTPLPVFGLRGFERFAMSEPRTAAAPVIQVRGLTKRFPGITANDRVDLDVFPGEVHALVGENGAGKSTLVKILTGLYQPDAGEIRVGGKPVRIDGPRRAIALGIGVVHQHFMLIPRFTVVENIVLGAEVGRHGLLDWAAARERVRAVCRQYDFSLDPDAVVAGLSVGEQQRVEILKMLLRGAETLILDEPTAVLAPQEVDELFRNLARLREQGKAIVLIAHKLEEVLRIADRITVLRRGRVVGTVPAASTTAAALAQMMVGRPVLLQRQKEPVRPGGVLLEVQELVVPGRGGQPAVRDVSLHVREGEIYGLTGIEGNGQTELVEAIVGLRRPLAGHVRLAGRDVAGLSVREIRSLGVAYIPEDRHRRGMVLPMAAWENLILGRHRTRFTRRGLLAVAGAAEHARRLAAEYDIRLSSVDLPALSLSGGNQQKLILARELTDSPRLIVASQPTRGLDVGATEFVERQLLAARAAGKAVLLTSADLDQVLSLADRVGVMYGGQLVAEFRPDEVDPAEVGRYMLGAARTTVPAGTKGGDGP</sequence>
<accession>A0AA35CLY0</accession>
<dbReference type="Pfam" id="PF00005">
    <property type="entry name" value="ABC_tran"/>
    <property type="match status" value="2"/>
</dbReference>
<dbReference type="PANTHER" id="PTHR43790">
    <property type="entry name" value="CARBOHYDRATE TRANSPORT ATP-BINDING PROTEIN MG119-RELATED"/>
    <property type="match status" value="1"/>
</dbReference>
<gene>
    <name evidence="10" type="ORF">caldi_08000</name>
</gene>
<evidence type="ECO:0000313" key="10">
    <source>
        <dbReference type="EMBL" id="BDG59710.1"/>
    </source>
</evidence>
<keyword evidence="3" id="KW-1003">Cell membrane</keyword>
<dbReference type="SUPFAM" id="SSF52540">
    <property type="entry name" value="P-loop containing nucleoside triphosphate hydrolases"/>
    <property type="match status" value="2"/>
</dbReference>
<dbReference type="SMART" id="SM00382">
    <property type="entry name" value="AAA"/>
    <property type="match status" value="1"/>
</dbReference>
<keyword evidence="5" id="KW-0547">Nucleotide-binding</keyword>
<evidence type="ECO:0000256" key="4">
    <source>
        <dbReference type="ARBA" id="ARBA00022737"/>
    </source>
</evidence>
<name>A0AA35CLY0_9FIRM</name>
<evidence type="ECO:0000256" key="2">
    <source>
        <dbReference type="ARBA" id="ARBA00022448"/>
    </source>
</evidence>
<evidence type="ECO:0000256" key="3">
    <source>
        <dbReference type="ARBA" id="ARBA00022475"/>
    </source>
</evidence>
<keyword evidence="8" id="KW-0472">Membrane</keyword>
<keyword evidence="11" id="KW-1185">Reference proteome</keyword>